<dbReference type="Gene3D" id="4.10.75.10">
    <property type="entry name" value="Elafin-like"/>
    <property type="match status" value="2"/>
</dbReference>
<dbReference type="PANTHER" id="PTHR19441:SF97">
    <property type="entry name" value="WAP FOUR-DISULFIDE CORE DOMAIN PROTEIN 3"/>
    <property type="match status" value="1"/>
</dbReference>
<dbReference type="RefSeq" id="XP_024602552.1">
    <property type="nucleotide sequence ID" value="XM_024746784.1"/>
</dbReference>
<dbReference type="PROSITE" id="PS51390">
    <property type="entry name" value="WAP"/>
    <property type="match status" value="2"/>
</dbReference>
<dbReference type="Proteomes" id="UP000252040">
    <property type="component" value="Unplaced"/>
</dbReference>
<sequence>MGGGYPRARTPAASSADVDRKFGGECPADPLPCEELCDGDASCPQGHKCCSTGCGHACHGDIKGGQGGDCPKILAGLCIVSCMVDENCPAGEKCCKSGCGRFCVPPILPPQLALNPNRTIRSNFELGKAVSANVCKLRLENGLCRGWILC</sequence>
<evidence type="ECO:0000313" key="4">
    <source>
        <dbReference type="RefSeq" id="XP_024602552.1"/>
    </source>
</evidence>
<accession>A0A341BLD1</accession>
<dbReference type="GO" id="GO:0004867">
    <property type="term" value="F:serine-type endopeptidase inhibitor activity"/>
    <property type="evidence" value="ECO:0007669"/>
    <property type="project" value="TreeGrafter"/>
</dbReference>
<evidence type="ECO:0000313" key="3">
    <source>
        <dbReference type="Proteomes" id="UP000252040"/>
    </source>
</evidence>
<feature type="domain" description="WAP" evidence="2">
    <location>
        <begin position="18"/>
        <end position="61"/>
    </location>
</feature>
<organism evidence="3 4">
    <name type="scientific">Neophocaena asiaeorientalis asiaeorientalis</name>
    <name type="common">Yangtze finless porpoise</name>
    <name type="synonym">Neophocaena phocaenoides subsp. asiaeorientalis</name>
    <dbReference type="NCBI Taxonomy" id="1706337"/>
    <lineage>
        <taxon>Eukaryota</taxon>
        <taxon>Metazoa</taxon>
        <taxon>Chordata</taxon>
        <taxon>Craniata</taxon>
        <taxon>Vertebrata</taxon>
        <taxon>Euteleostomi</taxon>
        <taxon>Mammalia</taxon>
        <taxon>Eutheria</taxon>
        <taxon>Laurasiatheria</taxon>
        <taxon>Artiodactyla</taxon>
        <taxon>Whippomorpha</taxon>
        <taxon>Cetacea</taxon>
        <taxon>Odontoceti</taxon>
        <taxon>Phocoenidae</taxon>
        <taxon>Neophocaena</taxon>
    </lineage>
</organism>
<dbReference type="InterPro" id="IPR008197">
    <property type="entry name" value="WAP_dom"/>
</dbReference>
<proteinExistence type="predicted"/>
<keyword evidence="3" id="KW-1185">Reference proteome</keyword>
<dbReference type="PRINTS" id="PR00003">
    <property type="entry name" value="4DISULPHCORE"/>
</dbReference>
<dbReference type="PANTHER" id="PTHR19441">
    <property type="entry name" value="WHEY ACDIC PROTEIN WAP"/>
    <property type="match status" value="1"/>
</dbReference>
<evidence type="ECO:0000259" key="2">
    <source>
        <dbReference type="PROSITE" id="PS51390"/>
    </source>
</evidence>
<dbReference type="GO" id="GO:0005615">
    <property type="term" value="C:extracellular space"/>
    <property type="evidence" value="ECO:0007669"/>
    <property type="project" value="TreeGrafter"/>
</dbReference>
<dbReference type="Pfam" id="PF00095">
    <property type="entry name" value="WAP"/>
    <property type="match status" value="2"/>
</dbReference>
<dbReference type="SMART" id="SM00217">
    <property type="entry name" value="WAP"/>
    <property type="match status" value="2"/>
</dbReference>
<dbReference type="AlphaFoldDB" id="A0A341BLD1"/>
<dbReference type="GO" id="GO:0045087">
    <property type="term" value="P:innate immune response"/>
    <property type="evidence" value="ECO:0007669"/>
    <property type="project" value="TreeGrafter"/>
</dbReference>
<dbReference type="GeneID" id="112400832"/>
<feature type="domain" description="WAP" evidence="2">
    <location>
        <begin position="63"/>
        <end position="107"/>
    </location>
</feature>
<dbReference type="GO" id="GO:0019731">
    <property type="term" value="P:antibacterial humoral response"/>
    <property type="evidence" value="ECO:0007669"/>
    <property type="project" value="TreeGrafter"/>
</dbReference>
<protein>
    <submittedName>
        <fullName evidence="4">WAP four-disulfide core domain protein 3 isoform X2</fullName>
    </submittedName>
</protein>
<reference evidence="4" key="1">
    <citation type="submission" date="2025-08" db="UniProtKB">
        <authorList>
            <consortium name="RefSeq"/>
        </authorList>
    </citation>
    <scope>IDENTIFICATION</scope>
    <source>
        <tissue evidence="4">Meat</tissue>
    </source>
</reference>
<dbReference type="InterPro" id="IPR036645">
    <property type="entry name" value="Elafin-like_sf"/>
</dbReference>
<name>A0A341BLD1_NEOAA</name>
<evidence type="ECO:0000256" key="1">
    <source>
        <dbReference type="ARBA" id="ARBA00022690"/>
    </source>
</evidence>
<dbReference type="InterPro" id="IPR050514">
    <property type="entry name" value="WAP_four-disulfide_core"/>
</dbReference>
<gene>
    <name evidence="4" type="primary">WFDC3</name>
</gene>
<dbReference type="SUPFAM" id="SSF57256">
    <property type="entry name" value="Elafin-like"/>
    <property type="match status" value="2"/>
</dbReference>
<dbReference type="CTD" id="140686"/>
<keyword evidence="1" id="KW-0646">Protease inhibitor</keyword>